<proteinExistence type="predicted"/>
<dbReference type="AlphaFoldDB" id="A0A811UXC3"/>
<dbReference type="Proteomes" id="UP000606786">
    <property type="component" value="Unassembled WGS sequence"/>
</dbReference>
<dbReference type="EMBL" id="CAJHJT010000034">
    <property type="protein sequence ID" value="CAD7003570.1"/>
    <property type="molecule type" value="Genomic_DNA"/>
</dbReference>
<organism evidence="1 2">
    <name type="scientific">Ceratitis capitata</name>
    <name type="common">Mediterranean fruit fly</name>
    <name type="synonym">Tephritis capitata</name>
    <dbReference type="NCBI Taxonomy" id="7213"/>
    <lineage>
        <taxon>Eukaryota</taxon>
        <taxon>Metazoa</taxon>
        <taxon>Ecdysozoa</taxon>
        <taxon>Arthropoda</taxon>
        <taxon>Hexapoda</taxon>
        <taxon>Insecta</taxon>
        <taxon>Pterygota</taxon>
        <taxon>Neoptera</taxon>
        <taxon>Endopterygota</taxon>
        <taxon>Diptera</taxon>
        <taxon>Brachycera</taxon>
        <taxon>Muscomorpha</taxon>
        <taxon>Tephritoidea</taxon>
        <taxon>Tephritidae</taxon>
        <taxon>Ceratitis</taxon>
        <taxon>Ceratitis</taxon>
    </lineage>
</organism>
<protein>
    <submittedName>
        <fullName evidence="1">(Mediterranean fruit fly) hypothetical protein</fullName>
    </submittedName>
</protein>
<reference evidence="1" key="1">
    <citation type="submission" date="2020-11" db="EMBL/GenBank/DDBJ databases">
        <authorList>
            <person name="Whitehead M."/>
        </authorList>
    </citation>
    <scope>NUCLEOTIDE SEQUENCE</scope>
    <source>
        <strain evidence="1">EGII</strain>
    </source>
</reference>
<name>A0A811UXC3_CERCA</name>
<evidence type="ECO:0000313" key="2">
    <source>
        <dbReference type="Proteomes" id="UP000606786"/>
    </source>
</evidence>
<comment type="caution">
    <text evidence="1">The sequence shown here is derived from an EMBL/GenBank/DDBJ whole genome shotgun (WGS) entry which is preliminary data.</text>
</comment>
<accession>A0A811UXC3</accession>
<keyword evidence="2" id="KW-1185">Reference proteome</keyword>
<gene>
    <name evidence="1" type="ORF">CCAP1982_LOCUS12019</name>
</gene>
<feature type="non-terminal residue" evidence="1">
    <location>
        <position position="1"/>
    </location>
</feature>
<evidence type="ECO:0000313" key="1">
    <source>
        <dbReference type="EMBL" id="CAD7003570.1"/>
    </source>
</evidence>
<sequence length="52" mass="5429">RASTCVSTSVVESRSACRTANEPKCSQPLDGEKSVVSAEVVVCLFDTPVATL</sequence>